<dbReference type="AlphaFoldDB" id="A0A7S4C4L4"/>
<name>A0A7S4C4L4_CHRCT</name>
<feature type="transmembrane region" description="Helical" evidence="1">
    <location>
        <begin position="368"/>
        <end position="388"/>
    </location>
</feature>
<protein>
    <submittedName>
        <fullName evidence="2">Uncharacterized protein</fullName>
    </submittedName>
</protein>
<evidence type="ECO:0000313" key="2">
    <source>
        <dbReference type="EMBL" id="CAE0786800.1"/>
    </source>
</evidence>
<feature type="transmembrane region" description="Helical" evidence="1">
    <location>
        <begin position="83"/>
        <end position="102"/>
    </location>
</feature>
<keyword evidence="1" id="KW-0812">Transmembrane</keyword>
<sequence>MSLAAQDVGSGSIGLDVMGDLDGSGEVGTACYAGILGRCRECDFQGSCICGKHANGMSDILLLDRSRWGDPILVCTNFEPALIALYAVQSMLAIVVMCRILVAAKVQVKVARQHGCSKCGHLPLCSLSAGLVGAVSAFVFGILKLVDPSRAVGIDPFITLLASLRNIVMTIGNELFFMHLVRTSLKAEEASLGRHRVQEAVQHNLWSFRKKIALFGATNTIPLIQCVLISMGVATSLRDQMLVATSFYFTELLRGVASSALIFYDTRHLMRTFESCIDAARASFSVAAGGVADLAAVLRQSDARVSSSSPTLLRPHLRALGSEITNLKQSAATLRKYGYRTLKAPIIMSCLWFVILAIPPLWGGQSYFISLQTSISLCAMWALSNMYIPKKETVVIQGCARVVQSV</sequence>
<gene>
    <name evidence="2" type="ORF">PCAR00345_LOCUS39508</name>
</gene>
<reference evidence="2" key="1">
    <citation type="submission" date="2021-01" db="EMBL/GenBank/DDBJ databases">
        <authorList>
            <person name="Corre E."/>
            <person name="Pelletier E."/>
            <person name="Niang G."/>
            <person name="Scheremetjew M."/>
            <person name="Finn R."/>
            <person name="Kale V."/>
            <person name="Holt S."/>
            <person name="Cochrane G."/>
            <person name="Meng A."/>
            <person name="Brown T."/>
            <person name="Cohen L."/>
        </authorList>
    </citation>
    <scope>NUCLEOTIDE SEQUENCE</scope>
    <source>
        <strain evidence="2">CCMP645</strain>
    </source>
</reference>
<accession>A0A7S4C4L4</accession>
<feature type="transmembrane region" description="Helical" evidence="1">
    <location>
        <begin position="344"/>
        <end position="362"/>
    </location>
</feature>
<feature type="transmembrane region" description="Helical" evidence="1">
    <location>
        <begin position="157"/>
        <end position="177"/>
    </location>
</feature>
<dbReference type="EMBL" id="HBIZ01064088">
    <property type="protein sequence ID" value="CAE0786800.1"/>
    <property type="molecule type" value="Transcribed_RNA"/>
</dbReference>
<evidence type="ECO:0000256" key="1">
    <source>
        <dbReference type="SAM" id="Phobius"/>
    </source>
</evidence>
<feature type="transmembrane region" description="Helical" evidence="1">
    <location>
        <begin position="212"/>
        <end position="234"/>
    </location>
</feature>
<keyword evidence="1" id="KW-1133">Transmembrane helix</keyword>
<keyword evidence="1" id="KW-0472">Membrane</keyword>
<feature type="transmembrane region" description="Helical" evidence="1">
    <location>
        <begin position="122"/>
        <end position="145"/>
    </location>
</feature>
<proteinExistence type="predicted"/>
<feature type="transmembrane region" description="Helical" evidence="1">
    <location>
        <begin position="246"/>
        <end position="264"/>
    </location>
</feature>
<organism evidence="2">
    <name type="scientific">Chrysotila carterae</name>
    <name type="common">Marine alga</name>
    <name type="synonym">Syracosphaera carterae</name>
    <dbReference type="NCBI Taxonomy" id="13221"/>
    <lineage>
        <taxon>Eukaryota</taxon>
        <taxon>Haptista</taxon>
        <taxon>Haptophyta</taxon>
        <taxon>Prymnesiophyceae</taxon>
        <taxon>Isochrysidales</taxon>
        <taxon>Isochrysidaceae</taxon>
        <taxon>Chrysotila</taxon>
    </lineage>
</organism>